<name>A0A8H8DHQ2_9FUNG</name>
<keyword evidence="3" id="KW-1185">Reference proteome</keyword>
<reference evidence="2 3" key="1">
    <citation type="journal article" name="Sci. Rep.">
        <title>Genome-scale phylogenetic analyses confirm Olpidium as the closest living zoosporic fungus to the non-flagellated, terrestrial fungi.</title>
        <authorList>
            <person name="Chang Y."/>
            <person name="Rochon D."/>
            <person name="Sekimoto S."/>
            <person name="Wang Y."/>
            <person name="Chovatia M."/>
            <person name="Sandor L."/>
            <person name="Salamov A."/>
            <person name="Grigoriev I.V."/>
            <person name="Stajich J.E."/>
            <person name="Spatafora J.W."/>
        </authorList>
    </citation>
    <scope>NUCLEOTIDE SEQUENCE [LARGE SCALE GENOMIC DNA]</scope>
    <source>
        <strain evidence="2">S191</strain>
    </source>
</reference>
<evidence type="ECO:0000313" key="3">
    <source>
        <dbReference type="Proteomes" id="UP000673691"/>
    </source>
</evidence>
<accession>A0A8H8DHQ2</accession>
<evidence type="ECO:0000256" key="1">
    <source>
        <dbReference type="SAM" id="Phobius"/>
    </source>
</evidence>
<dbReference type="AlphaFoldDB" id="A0A8H8DHQ2"/>
<protein>
    <submittedName>
        <fullName evidence="2">Uncharacterized protein</fullName>
    </submittedName>
</protein>
<feature type="transmembrane region" description="Helical" evidence="1">
    <location>
        <begin position="197"/>
        <end position="221"/>
    </location>
</feature>
<evidence type="ECO:0000313" key="2">
    <source>
        <dbReference type="EMBL" id="KAG5458631.1"/>
    </source>
</evidence>
<dbReference type="OrthoDB" id="2189463at2759"/>
<feature type="non-terminal residue" evidence="2">
    <location>
        <position position="246"/>
    </location>
</feature>
<gene>
    <name evidence="2" type="ORF">BJ554DRAFT_1108</name>
</gene>
<keyword evidence="1" id="KW-0472">Membrane</keyword>
<dbReference type="Pfam" id="PF12271">
    <property type="entry name" value="Chs7"/>
    <property type="match status" value="1"/>
</dbReference>
<keyword evidence="1" id="KW-0812">Transmembrane</keyword>
<sequence length="246" mass="27655">MSQTRRAARDRHVFLPVHELHVLRVLACKRDNPPGELHLSLFATRADNSNALSVAPGFPLVFRRTARRPDRRSVLVSPSKRFCRLPVFRGRNSGFDMGVQDQLAPYRRGGILRRDRHVYGVERLLENVAGSPVDRVLRIQRSGSDDIFPYADCASLAETGGTLADREPETFNARLPVGLYRICFGSDHNPDYFFFRFLFVIGVICVAAIFFAIGQVIYFALSTVICEAGSHYFDGLFFGNLCVLLA</sequence>
<keyword evidence="1" id="KW-1133">Transmembrane helix</keyword>
<dbReference type="EMBL" id="JAEFCI010008167">
    <property type="protein sequence ID" value="KAG5458631.1"/>
    <property type="molecule type" value="Genomic_DNA"/>
</dbReference>
<dbReference type="InterPro" id="IPR022057">
    <property type="entry name" value="Chs7"/>
</dbReference>
<organism evidence="2 3">
    <name type="scientific">Olpidium bornovanus</name>
    <dbReference type="NCBI Taxonomy" id="278681"/>
    <lineage>
        <taxon>Eukaryota</taxon>
        <taxon>Fungi</taxon>
        <taxon>Fungi incertae sedis</taxon>
        <taxon>Olpidiomycota</taxon>
        <taxon>Olpidiomycotina</taxon>
        <taxon>Olpidiomycetes</taxon>
        <taxon>Olpidiales</taxon>
        <taxon>Olpidiaceae</taxon>
        <taxon>Olpidium</taxon>
    </lineage>
</organism>
<dbReference type="Proteomes" id="UP000673691">
    <property type="component" value="Unassembled WGS sequence"/>
</dbReference>
<comment type="caution">
    <text evidence="2">The sequence shown here is derived from an EMBL/GenBank/DDBJ whole genome shotgun (WGS) entry which is preliminary data.</text>
</comment>
<proteinExistence type="predicted"/>